<evidence type="ECO:0000313" key="10">
    <source>
        <dbReference type="EMBL" id="GGJ94256.1"/>
    </source>
</evidence>
<dbReference type="PANTHER" id="PTHR31956">
    <property type="entry name" value="NON-SPECIFIC PHOSPHOLIPASE C4-RELATED"/>
    <property type="match status" value="1"/>
</dbReference>
<dbReference type="Gene3D" id="3.40.720.10">
    <property type="entry name" value="Alkaline Phosphatase, subunit A"/>
    <property type="match status" value="2"/>
</dbReference>
<dbReference type="InterPro" id="IPR007312">
    <property type="entry name" value="Phosphoesterase"/>
</dbReference>
<feature type="domain" description="Bacterial phospholipase C C-terminal" evidence="9">
    <location>
        <begin position="513"/>
        <end position="596"/>
    </location>
</feature>
<comment type="catalytic activity">
    <reaction evidence="7">
        <text>a 1,2-diacyl-sn-glycero-3-phosphocholine + H2O = phosphocholine + a 1,2-diacyl-sn-glycerol + H(+)</text>
        <dbReference type="Rhea" id="RHEA:10604"/>
        <dbReference type="ChEBI" id="CHEBI:15377"/>
        <dbReference type="ChEBI" id="CHEBI:15378"/>
        <dbReference type="ChEBI" id="CHEBI:17815"/>
        <dbReference type="ChEBI" id="CHEBI:57643"/>
        <dbReference type="ChEBI" id="CHEBI:295975"/>
        <dbReference type="EC" id="3.1.4.3"/>
    </reaction>
    <physiologicalReaction direction="left-to-right" evidence="7">
        <dbReference type="Rhea" id="RHEA:10605"/>
    </physiologicalReaction>
</comment>
<dbReference type="InterPro" id="IPR017850">
    <property type="entry name" value="Alkaline_phosphatase_core_sf"/>
</dbReference>
<keyword evidence="4" id="KW-0964">Secreted</keyword>
<evidence type="ECO:0000256" key="7">
    <source>
        <dbReference type="ARBA" id="ARBA00048421"/>
    </source>
</evidence>
<dbReference type="EC" id="3.1.4.3" evidence="3"/>
<keyword evidence="11" id="KW-1185">Reference proteome</keyword>
<evidence type="ECO:0000256" key="8">
    <source>
        <dbReference type="SAM" id="MobiDB-lite"/>
    </source>
</evidence>
<protein>
    <recommendedName>
        <fullName evidence="3">phospholipase C</fullName>
        <ecNumber evidence="3">3.1.4.3</ecNumber>
    </recommendedName>
</protein>
<keyword evidence="4" id="KW-0134">Cell wall</keyword>
<dbReference type="Pfam" id="PF04185">
    <property type="entry name" value="Phosphoesterase"/>
    <property type="match status" value="1"/>
</dbReference>
<dbReference type="Proteomes" id="UP000660265">
    <property type="component" value="Unassembled WGS sequence"/>
</dbReference>
<accession>A0ABQ2E532</accession>
<feature type="compositionally biased region" description="Pro residues" evidence="8">
    <location>
        <begin position="1"/>
        <end position="13"/>
    </location>
</feature>
<evidence type="ECO:0000256" key="5">
    <source>
        <dbReference type="ARBA" id="ARBA00022801"/>
    </source>
</evidence>
<evidence type="ECO:0000313" key="11">
    <source>
        <dbReference type="Proteomes" id="UP000660265"/>
    </source>
</evidence>
<dbReference type="InterPro" id="IPR006311">
    <property type="entry name" value="TAT_signal"/>
</dbReference>
<keyword evidence="5" id="KW-0378">Hydrolase</keyword>
<keyword evidence="6" id="KW-0843">Virulence</keyword>
<evidence type="ECO:0000256" key="4">
    <source>
        <dbReference type="ARBA" id="ARBA00022512"/>
    </source>
</evidence>
<sequence length="700" mass="77511">MAPDPISPAPGPEPGGRGRTMSGATRRRFIQGTGVTAGSLVLGATAGAGGAYAAPKPKHDGSHDHGLPRGFKGDMSDLKHVVILMQENRSTDHYFGTFPGIRGFNDKQALRFQDGTTVFQQKDRDGKIVAPQVDDGNWGNDHGAWGDVNHRKWDQWVQHNGASCMNYHSDAYMGFYHSVAAQYTIADQNFSSEFGPTDPNRKYLWSGTANSETGNTDESNYSRSWTTVPEQLQQAGIDWRLYSDNSGDGRQGYISTWVGDYGDNELKYFKGFDPEGLSADDPKLRPGTGLIWRANATYYSGMTSPNDDSDDNLDAVLKNFRDACRPGAEHPLPAVSWIVAPYGWSEHPDADTRHGERYVSRVLDILQSNPDIWNHTLFILNYDENDGKFDHVLPPWPEPGTAREYAGDYPLGFGPRVPMLLVSPWSRGGHVASEVFDHTSTIKFLETWSQHLGKPFRSPNISEWRRSIAGDLTSALDFTDPRPGPAVFADPVAEKSVSVAAHHMTPRPLSFHPHATVSVDHKSGTVTATMSLSGGPKDKALSFQVFPDKYRPFSNTPFTVTARKSREYTWDAKATDGKYAFSIYSNDGFVRSFAGQLPPAGKKNDDGLPRVDVDLLKAEGTKHEARVKLTLRNDGNQPVRYTLVPHDYLGHTQKVTVEHGRSKVVTWPTQDGYYDLVITVDTDTTWTQRYAGRVADTGKH</sequence>
<comment type="similarity">
    <text evidence="2">Belongs to the bacterial phospholipase C family.</text>
</comment>
<dbReference type="SUPFAM" id="SSF53649">
    <property type="entry name" value="Alkaline phosphatase-like"/>
    <property type="match status" value="1"/>
</dbReference>
<feature type="compositionally biased region" description="Basic and acidic residues" evidence="8">
    <location>
        <begin position="57"/>
        <end position="69"/>
    </location>
</feature>
<organism evidence="10 11">
    <name type="scientific">Streptomyces camponoticapitis</name>
    <dbReference type="NCBI Taxonomy" id="1616125"/>
    <lineage>
        <taxon>Bacteria</taxon>
        <taxon>Bacillati</taxon>
        <taxon>Actinomycetota</taxon>
        <taxon>Actinomycetes</taxon>
        <taxon>Kitasatosporales</taxon>
        <taxon>Streptomycetaceae</taxon>
        <taxon>Streptomyces</taxon>
    </lineage>
</organism>
<proteinExistence type="inferred from homology"/>
<comment type="subcellular location">
    <subcellularLocation>
        <location evidence="1">Secreted</location>
        <location evidence="1">Cell wall</location>
    </subcellularLocation>
</comment>
<evidence type="ECO:0000256" key="2">
    <source>
        <dbReference type="ARBA" id="ARBA00009717"/>
    </source>
</evidence>
<evidence type="ECO:0000256" key="6">
    <source>
        <dbReference type="ARBA" id="ARBA00023026"/>
    </source>
</evidence>
<evidence type="ECO:0000256" key="3">
    <source>
        <dbReference type="ARBA" id="ARBA00012018"/>
    </source>
</evidence>
<reference evidence="11" key="1">
    <citation type="journal article" date="2019" name="Int. J. Syst. Evol. Microbiol.">
        <title>The Global Catalogue of Microorganisms (GCM) 10K type strain sequencing project: providing services to taxonomists for standard genome sequencing and annotation.</title>
        <authorList>
            <consortium name="The Broad Institute Genomics Platform"/>
            <consortium name="The Broad Institute Genome Sequencing Center for Infectious Disease"/>
            <person name="Wu L."/>
            <person name="Ma J."/>
        </authorList>
    </citation>
    <scope>NUCLEOTIDE SEQUENCE [LARGE SCALE GENOMIC DNA]</scope>
    <source>
        <strain evidence="11">CGMCC 4.7275</strain>
    </source>
</reference>
<dbReference type="PROSITE" id="PS51318">
    <property type="entry name" value="TAT"/>
    <property type="match status" value="1"/>
</dbReference>
<gene>
    <name evidence="10" type="primary">plcC</name>
    <name evidence="10" type="ORF">GCM10011583_27140</name>
</gene>
<feature type="domain" description="Bacterial phospholipase C C-terminal" evidence="9">
    <location>
        <begin position="625"/>
        <end position="693"/>
    </location>
</feature>
<comment type="caution">
    <text evidence="10">The sequence shown here is derived from an EMBL/GenBank/DDBJ whole genome shotgun (WGS) entry which is preliminary data.</text>
</comment>
<evidence type="ECO:0000259" key="9">
    <source>
        <dbReference type="Pfam" id="PF05506"/>
    </source>
</evidence>
<dbReference type="RefSeq" id="WP_189107659.1">
    <property type="nucleotide sequence ID" value="NZ_BMMV01000007.1"/>
</dbReference>
<feature type="region of interest" description="Disordered" evidence="8">
    <location>
        <begin position="50"/>
        <end position="69"/>
    </location>
</feature>
<feature type="region of interest" description="Disordered" evidence="8">
    <location>
        <begin position="1"/>
        <end position="22"/>
    </location>
</feature>
<dbReference type="InterPro" id="IPR008475">
    <property type="entry name" value="PLipase_C_C"/>
</dbReference>
<dbReference type="PANTHER" id="PTHR31956:SF1">
    <property type="entry name" value="NON-SPECIFIC PHOSPHOLIPASE C1"/>
    <property type="match status" value="1"/>
</dbReference>
<dbReference type="EMBL" id="BMMV01000007">
    <property type="protein sequence ID" value="GGJ94256.1"/>
    <property type="molecule type" value="Genomic_DNA"/>
</dbReference>
<name>A0ABQ2E532_9ACTN</name>
<evidence type="ECO:0000256" key="1">
    <source>
        <dbReference type="ARBA" id="ARBA00004191"/>
    </source>
</evidence>
<dbReference type="Pfam" id="PF05506">
    <property type="entry name" value="PLipase_C_C"/>
    <property type="match status" value="2"/>
</dbReference>